<evidence type="ECO:0000313" key="2">
    <source>
        <dbReference type="EMBL" id="ERT09005.1"/>
    </source>
</evidence>
<accession>U7QPH9</accession>
<feature type="region of interest" description="Disordered" evidence="1">
    <location>
        <begin position="12"/>
        <end position="49"/>
    </location>
</feature>
<evidence type="ECO:0000313" key="3">
    <source>
        <dbReference type="Proteomes" id="UP000017127"/>
    </source>
</evidence>
<protein>
    <submittedName>
        <fullName evidence="2">Uncharacterized protein</fullName>
    </submittedName>
</protein>
<keyword evidence="3" id="KW-1185">Reference proteome</keyword>
<gene>
    <name evidence="2" type="ORF">M595_1042</name>
</gene>
<comment type="caution">
    <text evidence="2">The sequence shown here is derived from an EMBL/GenBank/DDBJ whole genome shotgun (WGS) entry which is preliminary data.</text>
</comment>
<dbReference type="Proteomes" id="UP000017127">
    <property type="component" value="Unassembled WGS sequence"/>
</dbReference>
<dbReference type="EMBL" id="AUZM01000006">
    <property type="protein sequence ID" value="ERT09005.1"/>
    <property type="molecule type" value="Genomic_DNA"/>
</dbReference>
<dbReference type="AlphaFoldDB" id="U7QPH9"/>
<proteinExistence type="predicted"/>
<name>U7QPH9_9CYAN</name>
<reference evidence="2 3" key="1">
    <citation type="journal article" date="2013" name="Front. Microbiol.">
        <title>Comparative genomic analyses of the cyanobacterium, Lyngbya aestuarii BL J, a powerful hydrogen producer.</title>
        <authorList>
            <person name="Kothari A."/>
            <person name="Vaughn M."/>
            <person name="Garcia-Pichel F."/>
        </authorList>
    </citation>
    <scope>NUCLEOTIDE SEQUENCE [LARGE SCALE GENOMIC DNA]</scope>
    <source>
        <strain evidence="2 3">BL J</strain>
    </source>
</reference>
<evidence type="ECO:0000256" key="1">
    <source>
        <dbReference type="SAM" id="MobiDB-lite"/>
    </source>
</evidence>
<organism evidence="2 3">
    <name type="scientific">Lyngbya aestuarii BL J</name>
    <dbReference type="NCBI Taxonomy" id="1348334"/>
    <lineage>
        <taxon>Bacteria</taxon>
        <taxon>Bacillati</taxon>
        <taxon>Cyanobacteriota</taxon>
        <taxon>Cyanophyceae</taxon>
        <taxon>Oscillatoriophycideae</taxon>
        <taxon>Oscillatoriales</taxon>
        <taxon>Microcoleaceae</taxon>
        <taxon>Lyngbya</taxon>
    </lineage>
</organism>
<sequence length="49" mass="5511">MKNSLLLIKIPPQRDSHSPQRACSRARGWTHHLPTSLPPYLPTNQVLGP</sequence>